<dbReference type="InterPro" id="IPR013783">
    <property type="entry name" value="Ig-like_fold"/>
</dbReference>
<dbReference type="PROSITE" id="PS00137">
    <property type="entry name" value="SUBTILASE_HIS"/>
    <property type="match status" value="1"/>
</dbReference>
<protein>
    <submittedName>
        <fullName evidence="10">S8 family serine peptidase</fullName>
    </submittedName>
</protein>
<dbReference type="Gene3D" id="3.40.50.200">
    <property type="entry name" value="Peptidase S8/S53 domain"/>
    <property type="match status" value="1"/>
</dbReference>
<organism evidence="10 11">
    <name type="scientific">Kribbella lupini</name>
    <dbReference type="NCBI Taxonomy" id="291602"/>
    <lineage>
        <taxon>Bacteria</taxon>
        <taxon>Bacillati</taxon>
        <taxon>Actinomycetota</taxon>
        <taxon>Actinomycetes</taxon>
        <taxon>Propionibacteriales</taxon>
        <taxon>Kribbellaceae</taxon>
        <taxon>Kribbella</taxon>
    </lineage>
</organism>
<proteinExistence type="inferred from homology"/>
<dbReference type="InterPro" id="IPR015500">
    <property type="entry name" value="Peptidase_S8_subtilisin-rel"/>
</dbReference>
<sequence length="1102" mass="116165">MSVLLAAVLLVGSVPPTGAAPAPPPDPLRGGDGHVVTLVTGDRVQVSGGGAQVEIRPAKGREKVAVSIRRIDGHLYAVPADVADLVASGRLDRRLFDLTTLIEAGYDDAHSTDLPLILASGTSRAPGLARRDGLRATRTLPSAGSVAVAARKQNLGATWQSLAPGQGGIDKVWLDGLRQVSLDRSVPQIGAPTAWRSGYTGTGATVAVLDTGIDTSHPDLAGQVKAAKNFVGDTPGDQIGHGTHVASTIAGTGKASAGRYRGVAPGAKLLDAKICEGRGCRESAILAAMEWAAVEQGADVVNLSLGSPDTPGIDPVEAAVNTLTARTGALFVVAAGNSGPFGRTVGSPASADAALAVGAVDRYDELASFSSRGPRVGDGAVKPDVTAPGVDITAALANARPGGPAYTMKSGTSMATPHVSGAAALLVQRRPNWTADRLKAALTASARPAANQSVYEQGAGRIDVGRAIEQTVFSVPGSMAFGTQRWPHTDDRPVTRQATFHNDGTKPVTLALDARLTGPTGRAAPAGTVSLSTRRLVVPAGGTATVAVRINTRHSGPDGLYTGRITATANGKRVTSTLLQVDKEVESYDLTLRTLDRDGKQAAAGNVIVGTDQDVLEAPYDPDGETVVRLPKGRYLVESVVVADDPDRQRLYWTVQPALVMDRARTVVVDARKTKPMKVSVEQPGSILAMANVGLVQPRRGKGAEPYMSSLWNGDLDSHFTAQLGPPATGTGLFSFVQSTLGHGTAGWYDDSPYIYSLSDQRRGGFFTGYDRHYRDRDLARIVHRFAVDGPRPQAGLQFFGHLPHVTGLPTSVRALFGYTKLPASVVQYATADPDVRWSTILHEGYTGTSLSSDNTPTSYQAGRSTTEVWRTAIAGPATRFALPRAALKSYDQHARRVENQLSVHLSLHADGSGHSSSYSPERGRPEAARTTLYRDGKPFAESQEAGRISAELPAGRAQYELRTSVDRTDRKELSTKVSASWRFQSAVTGRQGAVLPLWAVRFGLRTSDDGSLPRTKHTMLPLTVEHPPGAKAGVLTGLAVQASGDDGRQWVNARVVRTGANRYVAVFETPSTAKYVTLRATAVDSAGNSVDQTVERAYRLR</sequence>
<dbReference type="InterPro" id="IPR000209">
    <property type="entry name" value="Peptidase_S8/S53_dom"/>
</dbReference>
<keyword evidence="8" id="KW-0732">Signal</keyword>
<dbReference type="InterPro" id="IPR022398">
    <property type="entry name" value="Peptidase_S8_His-AS"/>
</dbReference>
<evidence type="ECO:0000256" key="4">
    <source>
        <dbReference type="ARBA" id="ARBA00022825"/>
    </source>
</evidence>
<dbReference type="PROSITE" id="PS00138">
    <property type="entry name" value="SUBTILASE_SER"/>
    <property type="match status" value="1"/>
</dbReference>
<name>A0ABN2A7I4_9ACTN</name>
<gene>
    <name evidence="10" type="ORF">GCM10009741_08530</name>
</gene>
<dbReference type="PROSITE" id="PS51892">
    <property type="entry name" value="SUBTILASE"/>
    <property type="match status" value="1"/>
</dbReference>
<keyword evidence="3 5" id="KW-0378">Hydrolase</keyword>
<feature type="active site" description="Charge relay system" evidence="5">
    <location>
        <position position="241"/>
    </location>
</feature>
<reference evidence="10 11" key="1">
    <citation type="journal article" date="2019" name="Int. J. Syst. Evol. Microbiol.">
        <title>The Global Catalogue of Microorganisms (GCM) 10K type strain sequencing project: providing services to taxonomists for standard genome sequencing and annotation.</title>
        <authorList>
            <consortium name="The Broad Institute Genomics Platform"/>
            <consortium name="The Broad Institute Genome Sequencing Center for Infectious Disease"/>
            <person name="Wu L."/>
            <person name="Ma J."/>
        </authorList>
    </citation>
    <scope>NUCLEOTIDE SEQUENCE [LARGE SCALE GENOMIC DNA]</scope>
    <source>
        <strain evidence="10 11">JCM 14303</strain>
    </source>
</reference>
<dbReference type="Proteomes" id="UP001500363">
    <property type="component" value="Unassembled WGS sequence"/>
</dbReference>
<feature type="signal peptide" evidence="8">
    <location>
        <begin position="1"/>
        <end position="19"/>
    </location>
</feature>
<feature type="chain" id="PRO_5046844526" evidence="8">
    <location>
        <begin position="20"/>
        <end position="1102"/>
    </location>
</feature>
<evidence type="ECO:0000256" key="5">
    <source>
        <dbReference type="PROSITE-ProRule" id="PRU01240"/>
    </source>
</evidence>
<dbReference type="PANTHER" id="PTHR43806">
    <property type="entry name" value="PEPTIDASE S8"/>
    <property type="match status" value="1"/>
</dbReference>
<evidence type="ECO:0000256" key="3">
    <source>
        <dbReference type="ARBA" id="ARBA00022801"/>
    </source>
</evidence>
<comment type="caution">
    <text evidence="10">The sequence shown here is derived from an EMBL/GenBank/DDBJ whole genome shotgun (WGS) entry which is preliminary data.</text>
</comment>
<accession>A0ABN2A7I4</accession>
<evidence type="ECO:0000259" key="9">
    <source>
        <dbReference type="Pfam" id="PF00082"/>
    </source>
</evidence>
<dbReference type="Gene3D" id="2.60.40.10">
    <property type="entry name" value="Immunoglobulins"/>
    <property type="match status" value="1"/>
</dbReference>
<dbReference type="Pfam" id="PF00082">
    <property type="entry name" value="Peptidase_S8"/>
    <property type="match status" value="1"/>
</dbReference>
<evidence type="ECO:0000256" key="8">
    <source>
        <dbReference type="SAM" id="SignalP"/>
    </source>
</evidence>
<evidence type="ECO:0000256" key="1">
    <source>
        <dbReference type="ARBA" id="ARBA00011073"/>
    </source>
</evidence>
<evidence type="ECO:0000256" key="7">
    <source>
        <dbReference type="SAM" id="MobiDB-lite"/>
    </source>
</evidence>
<dbReference type="InterPro" id="IPR023828">
    <property type="entry name" value="Peptidase_S8_Ser-AS"/>
</dbReference>
<keyword evidence="4 5" id="KW-0720">Serine protease</keyword>
<evidence type="ECO:0000256" key="6">
    <source>
        <dbReference type="RuleBase" id="RU003355"/>
    </source>
</evidence>
<feature type="domain" description="Peptidase S8/S53" evidence="9">
    <location>
        <begin position="201"/>
        <end position="460"/>
    </location>
</feature>
<dbReference type="InterPro" id="IPR036852">
    <property type="entry name" value="Peptidase_S8/S53_dom_sf"/>
</dbReference>
<dbReference type="InterPro" id="IPR050131">
    <property type="entry name" value="Peptidase_S8_subtilisin-like"/>
</dbReference>
<evidence type="ECO:0000256" key="2">
    <source>
        <dbReference type="ARBA" id="ARBA00022670"/>
    </source>
</evidence>
<feature type="region of interest" description="Disordered" evidence="7">
    <location>
        <begin position="909"/>
        <end position="928"/>
    </location>
</feature>
<evidence type="ECO:0000313" key="11">
    <source>
        <dbReference type="Proteomes" id="UP001500363"/>
    </source>
</evidence>
<feature type="active site" description="Charge relay system" evidence="5">
    <location>
        <position position="413"/>
    </location>
</feature>
<keyword evidence="2 5" id="KW-0645">Protease</keyword>
<dbReference type="SUPFAM" id="SSF52743">
    <property type="entry name" value="Subtilisin-like"/>
    <property type="match status" value="1"/>
</dbReference>
<dbReference type="InterPro" id="IPR023827">
    <property type="entry name" value="Peptidase_S8_Asp-AS"/>
</dbReference>
<keyword evidence="11" id="KW-1185">Reference proteome</keyword>
<evidence type="ECO:0000313" key="10">
    <source>
        <dbReference type="EMBL" id="GAA1513074.1"/>
    </source>
</evidence>
<feature type="active site" description="Charge relay system" evidence="5">
    <location>
        <position position="210"/>
    </location>
</feature>
<dbReference type="PANTHER" id="PTHR43806:SF65">
    <property type="entry name" value="SERINE PROTEASE APRX"/>
    <property type="match status" value="1"/>
</dbReference>
<dbReference type="EMBL" id="BAAANC010000001">
    <property type="protein sequence ID" value="GAA1513074.1"/>
    <property type="molecule type" value="Genomic_DNA"/>
</dbReference>
<comment type="similarity">
    <text evidence="1 5 6">Belongs to the peptidase S8 family.</text>
</comment>
<dbReference type="PROSITE" id="PS00136">
    <property type="entry name" value="SUBTILASE_ASP"/>
    <property type="match status" value="1"/>
</dbReference>
<dbReference type="PRINTS" id="PR00723">
    <property type="entry name" value="SUBTILISIN"/>
</dbReference>